<feature type="compositionally biased region" description="Basic and acidic residues" evidence="1">
    <location>
        <begin position="512"/>
        <end position="523"/>
    </location>
</feature>
<organism evidence="2 3">
    <name type="scientific">Canariomyces notabilis</name>
    <dbReference type="NCBI Taxonomy" id="2074819"/>
    <lineage>
        <taxon>Eukaryota</taxon>
        <taxon>Fungi</taxon>
        <taxon>Dikarya</taxon>
        <taxon>Ascomycota</taxon>
        <taxon>Pezizomycotina</taxon>
        <taxon>Sordariomycetes</taxon>
        <taxon>Sordariomycetidae</taxon>
        <taxon>Sordariales</taxon>
        <taxon>Chaetomiaceae</taxon>
        <taxon>Canariomyces</taxon>
    </lineage>
</organism>
<feature type="region of interest" description="Disordered" evidence="1">
    <location>
        <begin position="456"/>
        <end position="533"/>
    </location>
</feature>
<evidence type="ECO:0000313" key="3">
    <source>
        <dbReference type="Proteomes" id="UP001302812"/>
    </source>
</evidence>
<gene>
    <name evidence="2" type="ORF">N656DRAFT_707626</name>
</gene>
<accession>A0AAN6TFW9</accession>
<feature type="region of interest" description="Disordered" evidence="1">
    <location>
        <begin position="252"/>
        <end position="305"/>
    </location>
</feature>
<sequence>MAGRPRKRGASSSTAATADDSHSNDSHIRWSKESAILKPLPPDRIADEDEWPIFVLRDATIYRKDGKTLANPLLVHLQGPFVIRGLLEVDGDNIEYLPVTKPSVKSAYIEIPLSDRYSMGWGPITLWASGASGWFEIRPSPKFQPMYADVREAITLYFGLLEAHEQYELACGHKKKANWPPPPTLDEIFLKCAVKAGNGILRDEVEALCHKWAEFLIGHFTRDAALAWNETRFAKWLRQAHPDVDKRIADAAKGILPPPPPSKTEESEDTKAQLERRSRSARASTRSSEIRDIETTTSKGRAKVETPVPLPEKYRQFVQASSSKPSPAPMDARTVTPATDRDLETPVGRLLDVLDEIARETDVRNASVPKVRGTVWSKCKIEKYQAAEEILAYYSKELIAGLRPEWKGTPFYTFLQGCAKTPFEPPKWTTLEIMPQQTFRRAYKGGQYRVGTLPSTTAAASDLPPAIGLGGRAKSAMASRSDGDSDDDTLAERRGRRSGKGATLRLASKKRPAPDSDGHESGSRRGRKSAKNMNAISDEYMDDDENSSDGEVEDTALCHSPPLPEGAVRLVIHAERIPTTSPKGPNGTWTCEEEGCGYVVRSAEEEAAQEQIREHFQVHEAQAEKISLAVKESRGQMPIKYAYFPPILLLVHLHPGASRRPARSS</sequence>
<reference evidence="2" key="1">
    <citation type="journal article" date="2023" name="Mol. Phylogenet. Evol.">
        <title>Genome-scale phylogeny and comparative genomics of the fungal order Sordariales.</title>
        <authorList>
            <person name="Hensen N."/>
            <person name="Bonometti L."/>
            <person name="Westerberg I."/>
            <person name="Brannstrom I.O."/>
            <person name="Guillou S."/>
            <person name="Cros-Aarteil S."/>
            <person name="Calhoun S."/>
            <person name="Haridas S."/>
            <person name="Kuo A."/>
            <person name="Mondo S."/>
            <person name="Pangilinan J."/>
            <person name="Riley R."/>
            <person name="LaButti K."/>
            <person name="Andreopoulos B."/>
            <person name="Lipzen A."/>
            <person name="Chen C."/>
            <person name="Yan M."/>
            <person name="Daum C."/>
            <person name="Ng V."/>
            <person name="Clum A."/>
            <person name="Steindorff A."/>
            <person name="Ohm R.A."/>
            <person name="Martin F."/>
            <person name="Silar P."/>
            <person name="Natvig D.O."/>
            <person name="Lalanne C."/>
            <person name="Gautier V."/>
            <person name="Ament-Velasquez S.L."/>
            <person name="Kruys A."/>
            <person name="Hutchinson M.I."/>
            <person name="Powell A.J."/>
            <person name="Barry K."/>
            <person name="Miller A.N."/>
            <person name="Grigoriev I.V."/>
            <person name="Debuchy R."/>
            <person name="Gladieux P."/>
            <person name="Hiltunen Thoren M."/>
            <person name="Johannesson H."/>
        </authorList>
    </citation>
    <scope>NUCLEOTIDE SEQUENCE</scope>
    <source>
        <strain evidence="2">CBS 508.74</strain>
    </source>
</reference>
<dbReference type="AlphaFoldDB" id="A0AAN6TFW9"/>
<dbReference type="EMBL" id="MU853339">
    <property type="protein sequence ID" value="KAK4113640.1"/>
    <property type="molecule type" value="Genomic_DNA"/>
</dbReference>
<comment type="caution">
    <text evidence="2">The sequence shown here is derived from an EMBL/GenBank/DDBJ whole genome shotgun (WGS) entry which is preliminary data.</text>
</comment>
<name>A0AAN6TFW9_9PEZI</name>
<evidence type="ECO:0008006" key="4">
    <source>
        <dbReference type="Google" id="ProtNLM"/>
    </source>
</evidence>
<feature type="region of interest" description="Disordered" evidence="1">
    <location>
        <begin position="318"/>
        <end position="340"/>
    </location>
</feature>
<protein>
    <recommendedName>
        <fullName evidence="4">DNA (cytosine-5)-methyltransferase 1 replication foci domain-containing protein</fullName>
    </recommendedName>
</protein>
<dbReference type="RefSeq" id="XP_064671210.1">
    <property type="nucleotide sequence ID" value="XM_064811444.1"/>
</dbReference>
<dbReference type="Proteomes" id="UP001302812">
    <property type="component" value="Unassembled WGS sequence"/>
</dbReference>
<dbReference type="GeneID" id="89935569"/>
<evidence type="ECO:0000313" key="2">
    <source>
        <dbReference type="EMBL" id="KAK4113640.1"/>
    </source>
</evidence>
<proteinExistence type="predicted"/>
<feature type="region of interest" description="Disordered" evidence="1">
    <location>
        <begin position="1"/>
        <end position="27"/>
    </location>
</feature>
<reference evidence="2" key="2">
    <citation type="submission" date="2023-05" db="EMBL/GenBank/DDBJ databases">
        <authorList>
            <consortium name="Lawrence Berkeley National Laboratory"/>
            <person name="Steindorff A."/>
            <person name="Hensen N."/>
            <person name="Bonometti L."/>
            <person name="Westerberg I."/>
            <person name="Brannstrom I.O."/>
            <person name="Guillou S."/>
            <person name="Cros-Aarteil S."/>
            <person name="Calhoun S."/>
            <person name="Haridas S."/>
            <person name="Kuo A."/>
            <person name="Mondo S."/>
            <person name="Pangilinan J."/>
            <person name="Riley R."/>
            <person name="Labutti K."/>
            <person name="Andreopoulos B."/>
            <person name="Lipzen A."/>
            <person name="Chen C."/>
            <person name="Yanf M."/>
            <person name="Daum C."/>
            <person name="Ng V."/>
            <person name="Clum A."/>
            <person name="Ohm R."/>
            <person name="Martin F."/>
            <person name="Silar P."/>
            <person name="Natvig D."/>
            <person name="Lalanne C."/>
            <person name="Gautier V."/>
            <person name="Ament-Velasquez S.L."/>
            <person name="Kruys A."/>
            <person name="Hutchinson M.I."/>
            <person name="Powell A.J."/>
            <person name="Barry K."/>
            <person name="Miller A.N."/>
            <person name="Grigoriev I.V."/>
            <person name="Debuchy R."/>
            <person name="Gladieux P."/>
            <person name="Thoren M.H."/>
            <person name="Johannesson H."/>
        </authorList>
    </citation>
    <scope>NUCLEOTIDE SEQUENCE</scope>
    <source>
        <strain evidence="2">CBS 508.74</strain>
    </source>
</reference>
<keyword evidence="3" id="KW-1185">Reference proteome</keyword>
<feature type="compositionally biased region" description="Basic and acidic residues" evidence="1">
    <location>
        <begin position="263"/>
        <end position="278"/>
    </location>
</feature>
<evidence type="ECO:0000256" key="1">
    <source>
        <dbReference type="SAM" id="MobiDB-lite"/>
    </source>
</evidence>